<protein>
    <submittedName>
        <fullName evidence="1">Uncharacterized protein</fullName>
    </submittedName>
</protein>
<organism evidence="1 2">
    <name type="scientific">Diversispora epigaea</name>
    <dbReference type="NCBI Taxonomy" id="1348612"/>
    <lineage>
        <taxon>Eukaryota</taxon>
        <taxon>Fungi</taxon>
        <taxon>Fungi incertae sedis</taxon>
        <taxon>Mucoromycota</taxon>
        <taxon>Glomeromycotina</taxon>
        <taxon>Glomeromycetes</taxon>
        <taxon>Diversisporales</taxon>
        <taxon>Diversisporaceae</taxon>
        <taxon>Diversispora</taxon>
    </lineage>
</organism>
<dbReference type="AlphaFoldDB" id="A0A397HGI4"/>
<gene>
    <name evidence="1" type="ORF">Glove_343g1</name>
</gene>
<reference evidence="1 2" key="1">
    <citation type="submission" date="2018-08" db="EMBL/GenBank/DDBJ databases">
        <title>Genome and evolution of the arbuscular mycorrhizal fungus Diversispora epigaea (formerly Glomus versiforme) and its bacterial endosymbionts.</title>
        <authorList>
            <person name="Sun X."/>
            <person name="Fei Z."/>
            <person name="Harrison M."/>
        </authorList>
    </citation>
    <scope>NUCLEOTIDE SEQUENCE [LARGE SCALE GENOMIC DNA]</scope>
    <source>
        <strain evidence="1 2">IT104</strain>
    </source>
</reference>
<evidence type="ECO:0000313" key="2">
    <source>
        <dbReference type="Proteomes" id="UP000266861"/>
    </source>
</evidence>
<sequence length="211" mass="25038">MTEQVNDQSFKSFTSLDSNNFFYRFQQESNTSFSCENNSEDFDFNSENNKPLFEYNKELYELLMNEDYNENSDSDFSYSEYEDEFNEREIIEINEEIQDEEIQDELEVIPEVDTSHKTQTSCVIVDYIEGKIQTCNSTDKLRRLKNLFGSWQIDRDIVNAVDKDYLQLGVCYSHFLYDQNQLHNKNDKQKKSHKTTLIQRGRCIGFVVMDA</sequence>
<accession>A0A397HGI4</accession>
<comment type="caution">
    <text evidence="1">The sequence shown here is derived from an EMBL/GenBank/DDBJ whole genome shotgun (WGS) entry which is preliminary data.</text>
</comment>
<keyword evidence="2" id="KW-1185">Reference proteome</keyword>
<dbReference type="OrthoDB" id="2434832at2759"/>
<dbReference type="EMBL" id="PQFF01000313">
    <property type="protein sequence ID" value="RHZ62172.1"/>
    <property type="molecule type" value="Genomic_DNA"/>
</dbReference>
<evidence type="ECO:0000313" key="1">
    <source>
        <dbReference type="EMBL" id="RHZ62172.1"/>
    </source>
</evidence>
<name>A0A397HGI4_9GLOM</name>
<dbReference type="Proteomes" id="UP000266861">
    <property type="component" value="Unassembled WGS sequence"/>
</dbReference>
<proteinExistence type="predicted"/>